<evidence type="ECO:0000256" key="1">
    <source>
        <dbReference type="SAM" id="SignalP"/>
    </source>
</evidence>
<feature type="chain" id="PRO_5045616043" evidence="1">
    <location>
        <begin position="30"/>
        <end position="505"/>
    </location>
</feature>
<keyword evidence="1" id="KW-0732">Signal</keyword>
<organism evidence="2 3">
    <name type="scientific">Populibacterium corticicola</name>
    <dbReference type="NCBI Taxonomy" id="1812826"/>
    <lineage>
        <taxon>Bacteria</taxon>
        <taxon>Bacillati</taxon>
        <taxon>Actinomycetota</taxon>
        <taxon>Actinomycetes</taxon>
        <taxon>Micrococcales</taxon>
        <taxon>Jonesiaceae</taxon>
        <taxon>Populibacterium</taxon>
    </lineage>
</organism>
<reference evidence="3" key="1">
    <citation type="journal article" date="2019" name="Int. J. Syst. Evol. Microbiol.">
        <title>The Global Catalogue of Microorganisms (GCM) 10K type strain sequencing project: providing services to taxonomists for standard genome sequencing and annotation.</title>
        <authorList>
            <consortium name="The Broad Institute Genomics Platform"/>
            <consortium name="The Broad Institute Genome Sequencing Center for Infectious Disease"/>
            <person name="Wu L."/>
            <person name="Ma J."/>
        </authorList>
    </citation>
    <scope>NUCLEOTIDE SEQUENCE [LARGE SCALE GENOMIC DNA]</scope>
    <source>
        <strain evidence="3">KCTC 33576</strain>
    </source>
</reference>
<evidence type="ECO:0000313" key="2">
    <source>
        <dbReference type="EMBL" id="MFD2840076.1"/>
    </source>
</evidence>
<comment type="caution">
    <text evidence="2">The sequence shown here is derived from an EMBL/GenBank/DDBJ whole genome shotgun (WGS) entry which is preliminary data.</text>
</comment>
<accession>A0ABW5XCN0</accession>
<dbReference type="EMBL" id="JBHUOP010000002">
    <property type="protein sequence ID" value="MFD2840076.1"/>
    <property type="molecule type" value="Genomic_DNA"/>
</dbReference>
<sequence length="505" mass="54556">MKTRKTLRTGVVALITAALVGASVVPAAAAPRDNKDHLLSATATLSSQAKAPLTVSGGSYDSCKHWNADANYKNAYLNSINFARGLAGLANVTANSTLQTYVSQRAQSFLCSNPTNPNYAYRSIGYTLVPGDPGSVRTALNDSKSLRAAILSPNAAHAALGVHKRNGYSSASEESALAPASTSQKLTDFNQDVAWPAKNTFFPVEYNNGIWSYYGKTTGAYSERLNFQNATVTVKQGTKTIPATKVTDDYNWNTLYEQLHFKVPGATAPTAKGQFNEYSVTISGVKKGSAAAPNISYTVKLVRTGATFAWKNQAPKITSQPAKNKSVKVDEWINLSAGVYVPNQQDVKYQWQYQKPKTKNWINVGYVTEPKIKVSPSGLSLNGSLIRLRVESGGKTVYTNNIKVKVTKYASKVSITKTSLKRNKKPVVTVKANRAGKATVTVSKGKTKITKTVTVKKNKATKVTLSKKIAKSSKSKGKWKVTVKFTPSNKNLYAGKSASKTIKVK</sequence>
<dbReference type="RefSeq" id="WP_377465732.1">
    <property type="nucleotide sequence ID" value="NZ_JBHUOP010000002.1"/>
</dbReference>
<proteinExistence type="predicted"/>
<feature type="signal peptide" evidence="1">
    <location>
        <begin position="1"/>
        <end position="29"/>
    </location>
</feature>
<evidence type="ECO:0000313" key="3">
    <source>
        <dbReference type="Proteomes" id="UP001597391"/>
    </source>
</evidence>
<dbReference type="Proteomes" id="UP001597391">
    <property type="component" value="Unassembled WGS sequence"/>
</dbReference>
<keyword evidence="3" id="KW-1185">Reference proteome</keyword>
<name>A0ABW5XCN0_9MICO</name>
<protein>
    <submittedName>
        <fullName evidence="2">Uncharacterized protein</fullName>
    </submittedName>
</protein>
<gene>
    <name evidence="2" type="ORF">ACFSYH_05775</name>
</gene>